<evidence type="ECO:0000313" key="2">
    <source>
        <dbReference type="EMBL" id="PTB46761.1"/>
    </source>
</evidence>
<name>A0A2T3ZPM4_TRIA4</name>
<protein>
    <recommendedName>
        <fullName evidence="4">Extracellular membrane protein CFEM domain-containing protein</fullName>
    </recommendedName>
</protein>
<gene>
    <name evidence="2" type="ORF">M441DRAFT_223762</name>
</gene>
<dbReference type="STRING" id="1042311.A0A2T3ZPM4"/>
<organism evidence="2 3">
    <name type="scientific">Trichoderma asperellum (strain ATCC 204424 / CBS 433.97 / NBRC 101777)</name>
    <dbReference type="NCBI Taxonomy" id="1042311"/>
    <lineage>
        <taxon>Eukaryota</taxon>
        <taxon>Fungi</taxon>
        <taxon>Dikarya</taxon>
        <taxon>Ascomycota</taxon>
        <taxon>Pezizomycotina</taxon>
        <taxon>Sordariomycetes</taxon>
        <taxon>Hypocreomycetidae</taxon>
        <taxon>Hypocreales</taxon>
        <taxon>Hypocreaceae</taxon>
        <taxon>Trichoderma</taxon>
    </lineage>
</organism>
<proteinExistence type="predicted"/>
<keyword evidence="1" id="KW-0732">Signal</keyword>
<dbReference type="OrthoDB" id="4897816at2759"/>
<evidence type="ECO:0008006" key="4">
    <source>
        <dbReference type="Google" id="ProtNLM"/>
    </source>
</evidence>
<dbReference type="EMBL" id="KZ679256">
    <property type="protein sequence ID" value="PTB46761.1"/>
    <property type="molecule type" value="Genomic_DNA"/>
</dbReference>
<dbReference type="AlphaFoldDB" id="A0A2T3ZPM4"/>
<feature type="signal peptide" evidence="1">
    <location>
        <begin position="1"/>
        <end position="16"/>
    </location>
</feature>
<dbReference type="Proteomes" id="UP000240493">
    <property type="component" value="Unassembled WGS sequence"/>
</dbReference>
<accession>A0A2T3ZPM4</accession>
<reference evidence="2 3" key="1">
    <citation type="submission" date="2016-07" db="EMBL/GenBank/DDBJ databases">
        <title>Multiple horizontal gene transfer events from other fungi enriched the ability of initially mycotrophic Trichoderma (Ascomycota) to feed on dead plant biomass.</title>
        <authorList>
            <consortium name="DOE Joint Genome Institute"/>
            <person name="Aerts A."/>
            <person name="Atanasova L."/>
            <person name="Chenthamara K."/>
            <person name="Zhang J."/>
            <person name="Grujic M."/>
            <person name="Henrissat B."/>
            <person name="Kuo A."/>
            <person name="Salamov A."/>
            <person name="Lipzen A."/>
            <person name="Labutti K."/>
            <person name="Barry K."/>
            <person name="Miao Y."/>
            <person name="Rahimi M.J."/>
            <person name="Shen Q."/>
            <person name="Grigoriev I.V."/>
            <person name="Kubicek C.P."/>
            <person name="Druzhinina I.S."/>
        </authorList>
    </citation>
    <scope>NUCLEOTIDE SEQUENCE [LARGE SCALE GENOMIC DNA]</scope>
    <source>
        <strain evidence="2 3">CBS 433.97</strain>
    </source>
</reference>
<keyword evidence="3" id="KW-1185">Reference proteome</keyword>
<sequence length="218" mass="23088">MRSAIVFTAFIATALADWSATSASWPTKTVAPASQDDCANSCQYDYDECCGAPGANLSTCSSEYAECLGYNSFDGQQHDYEEKQKTTTECSTKPTATATATWASHFTPPPTPAPPPYPKVDCKHVKECTDEVDKCRTKPEANQAECSADYAKCLGFNPFTTDGANLLKKCEEEGYKPGRNETGPPHPKPPPVIVSGASSVNALGFVSLLAAAAAAALL</sequence>
<evidence type="ECO:0000256" key="1">
    <source>
        <dbReference type="SAM" id="SignalP"/>
    </source>
</evidence>
<feature type="chain" id="PRO_5015430814" description="Extracellular membrane protein CFEM domain-containing protein" evidence="1">
    <location>
        <begin position="17"/>
        <end position="218"/>
    </location>
</feature>
<evidence type="ECO:0000313" key="3">
    <source>
        <dbReference type="Proteomes" id="UP000240493"/>
    </source>
</evidence>